<keyword evidence="1" id="KW-1133">Transmembrane helix</keyword>
<dbReference type="InterPro" id="IPR032692">
    <property type="entry name" value="YccS_N"/>
</dbReference>
<sequence length="96" mass="10428">MDAGQVRLQPARLRSLIVTLLCFSAASLIVHWLFPWPWLFALGLGVATFVLIMLGAIGQRYATIASGALILSLYIMISIGQQSGVAPEESWALLSR</sequence>
<dbReference type="Proteomes" id="UP000503197">
    <property type="component" value="Chromosome"/>
</dbReference>
<protein>
    <recommendedName>
        <fullName evidence="2">Integral membrane protein YccS N-terminal domain-containing protein</fullName>
    </recommendedName>
</protein>
<evidence type="ECO:0000313" key="4">
    <source>
        <dbReference type="Proteomes" id="UP000503197"/>
    </source>
</evidence>
<feature type="transmembrane region" description="Helical" evidence="1">
    <location>
        <begin position="12"/>
        <end position="30"/>
    </location>
</feature>
<organism evidence="3 4">
    <name type="scientific">Vreelandella aquamarina</name>
    <dbReference type="NCBI Taxonomy" id="77097"/>
    <lineage>
        <taxon>Bacteria</taxon>
        <taxon>Pseudomonadati</taxon>
        <taxon>Pseudomonadota</taxon>
        <taxon>Gammaproteobacteria</taxon>
        <taxon>Oceanospirillales</taxon>
        <taxon>Halomonadaceae</taxon>
        <taxon>Vreelandella</taxon>
    </lineage>
</organism>
<evidence type="ECO:0000256" key="1">
    <source>
        <dbReference type="SAM" id="Phobius"/>
    </source>
</evidence>
<gene>
    <name evidence="3" type="ORF">HMSLTHF_09770</name>
</gene>
<feature type="transmembrane region" description="Helical" evidence="1">
    <location>
        <begin position="36"/>
        <end position="54"/>
    </location>
</feature>
<dbReference type="Pfam" id="PF12805">
    <property type="entry name" value="FUSC-like"/>
    <property type="match status" value="1"/>
</dbReference>
<name>A0A6F8SU15_9GAMM</name>
<accession>A0A6F8SU15</accession>
<evidence type="ECO:0000259" key="2">
    <source>
        <dbReference type="Pfam" id="PF12805"/>
    </source>
</evidence>
<keyword evidence="1" id="KW-0812">Transmembrane</keyword>
<reference evidence="3 4" key="1">
    <citation type="submission" date="2020-02" db="EMBL/GenBank/DDBJ databases">
        <title>Complete Genome Sequence of Halomonas meridiana strain BAA-801, Isolated from Deep Sea Thermal Vent.</title>
        <authorList>
            <person name="Takahashi Y."/>
            <person name="Takahashi H."/>
            <person name="Galipon J."/>
            <person name="Arakawa K."/>
        </authorList>
    </citation>
    <scope>NUCLEOTIDE SEQUENCE [LARGE SCALE GENOMIC DNA]</scope>
    <source>
        <strain evidence="3 4">Slthf1</strain>
    </source>
</reference>
<feature type="transmembrane region" description="Helical" evidence="1">
    <location>
        <begin position="61"/>
        <end position="80"/>
    </location>
</feature>
<evidence type="ECO:0000313" key="3">
    <source>
        <dbReference type="EMBL" id="BCA91202.1"/>
    </source>
</evidence>
<dbReference type="AlphaFoldDB" id="A0A6F8SU15"/>
<dbReference type="EMBL" id="AP022821">
    <property type="protein sequence ID" value="BCA91202.1"/>
    <property type="molecule type" value="Genomic_DNA"/>
</dbReference>
<feature type="domain" description="Integral membrane protein YccS N-terminal" evidence="2">
    <location>
        <begin position="16"/>
        <end position="83"/>
    </location>
</feature>
<keyword evidence="1" id="KW-0472">Membrane</keyword>
<proteinExistence type="predicted"/>